<dbReference type="Proteomes" id="UP000321933">
    <property type="component" value="Unassembled WGS sequence"/>
</dbReference>
<keyword evidence="2" id="KW-1185">Reference proteome</keyword>
<evidence type="ECO:0000313" key="2">
    <source>
        <dbReference type="Proteomes" id="UP000321933"/>
    </source>
</evidence>
<dbReference type="PANTHER" id="PTHR36154:SF1">
    <property type="entry name" value="DNA-BINDING TRANSCRIPTIONAL ACTIVATOR ALPA"/>
    <property type="match status" value="1"/>
</dbReference>
<comment type="caution">
    <text evidence="1">The sequence shown here is derived from an EMBL/GenBank/DDBJ whole genome shotgun (WGS) entry which is preliminary data.</text>
</comment>
<dbReference type="PANTHER" id="PTHR36154">
    <property type="entry name" value="DNA-BINDING TRANSCRIPTIONAL ACTIVATOR ALPA"/>
    <property type="match status" value="1"/>
</dbReference>
<dbReference type="InterPro" id="IPR052931">
    <property type="entry name" value="Prophage_regulatory_activator"/>
</dbReference>
<evidence type="ECO:0000313" key="1">
    <source>
        <dbReference type="EMBL" id="TXS88978.1"/>
    </source>
</evidence>
<dbReference type="EMBL" id="VRYZ01000012">
    <property type="protein sequence ID" value="TXS88978.1"/>
    <property type="molecule type" value="Genomic_DNA"/>
</dbReference>
<reference evidence="1 2" key="1">
    <citation type="submission" date="2019-08" db="EMBL/GenBank/DDBJ databases">
        <title>Parahaliea maris sp. nov., isolated from the surface seawater.</title>
        <authorList>
            <person name="Liu Y."/>
        </authorList>
    </citation>
    <scope>NUCLEOTIDE SEQUENCE [LARGE SCALE GENOMIC DNA]</scope>
    <source>
        <strain evidence="1 2">S2-26</strain>
    </source>
</reference>
<proteinExistence type="predicted"/>
<protein>
    <submittedName>
        <fullName evidence="1">AlpA family transcriptional regulator</fullName>
    </submittedName>
</protein>
<dbReference type="AlphaFoldDB" id="A0A5C8ZKI8"/>
<dbReference type="RefSeq" id="WP_148066022.1">
    <property type="nucleotide sequence ID" value="NZ_VRYZ01000012.1"/>
</dbReference>
<name>A0A5C8ZKI8_9GAMM</name>
<gene>
    <name evidence="1" type="ORF">FVW59_19290</name>
</gene>
<dbReference type="Gene3D" id="1.10.238.160">
    <property type="match status" value="1"/>
</dbReference>
<organism evidence="1 2">
    <name type="scientific">Parahaliea aestuarii</name>
    <dbReference type="NCBI Taxonomy" id="1852021"/>
    <lineage>
        <taxon>Bacteria</taxon>
        <taxon>Pseudomonadati</taxon>
        <taxon>Pseudomonadota</taxon>
        <taxon>Gammaproteobacteria</taxon>
        <taxon>Cellvibrionales</taxon>
        <taxon>Halieaceae</taxon>
        <taxon>Parahaliea</taxon>
    </lineage>
</organism>
<dbReference type="OrthoDB" id="8455288at2"/>
<accession>A0A5C8ZKI8</accession>
<sequence>MAQRPDPSKALIRLPQVQAIVPYSRSTIYSLIAAGDFPAPVKLGPRASAWVKSEVEAWAESRIAEREESAA</sequence>
<dbReference type="InterPro" id="IPR010260">
    <property type="entry name" value="AlpA"/>
</dbReference>
<dbReference type="Pfam" id="PF05930">
    <property type="entry name" value="Phage_AlpA"/>
    <property type="match status" value="1"/>
</dbReference>